<feature type="region of interest" description="Disordered" evidence="9">
    <location>
        <begin position="301"/>
        <end position="320"/>
    </location>
</feature>
<feature type="compositionally biased region" description="Gly residues" evidence="9">
    <location>
        <begin position="301"/>
        <end position="314"/>
    </location>
</feature>
<gene>
    <name evidence="13" type="ORF">PPL_11463</name>
</gene>
<evidence type="ECO:0000256" key="6">
    <source>
        <dbReference type="ARBA" id="ARBA00022989"/>
    </source>
</evidence>
<dbReference type="Gene3D" id="1.20.1510.10">
    <property type="entry name" value="Cation efflux protein transmembrane domain"/>
    <property type="match status" value="1"/>
</dbReference>
<keyword evidence="3" id="KW-0813">Transport</keyword>
<reference evidence="13 14" key="1">
    <citation type="journal article" date="2011" name="Genome Res.">
        <title>Phylogeny-wide analysis of social amoeba genomes highlights ancient origins for complex intercellular communication.</title>
        <authorList>
            <person name="Heidel A.J."/>
            <person name="Lawal H.M."/>
            <person name="Felder M."/>
            <person name="Schilde C."/>
            <person name="Helps N.R."/>
            <person name="Tunggal B."/>
            <person name="Rivero F."/>
            <person name="John U."/>
            <person name="Schleicher M."/>
            <person name="Eichinger L."/>
            <person name="Platzer M."/>
            <person name="Noegel A.A."/>
            <person name="Schaap P."/>
            <person name="Gloeckner G."/>
        </authorList>
    </citation>
    <scope>NUCLEOTIDE SEQUENCE [LARGE SCALE GENOMIC DNA]</scope>
    <source>
        <strain evidence="14">ATCC 26659 / Pp 5 / PN500</strain>
    </source>
</reference>
<feature type="domain" description="Cation efflux protein cytoplasmic" evidence="12">
    <location>
        <begin position="412"/>
        <end position="486"/>
    </location>
</feature>
<dbReference type="Proteomes" id="UP000001396">
    <property type="component" value="Unassembled WGS sequence"/>
</dbReference>
<dbReference type="RefSeq" id="XP_020427520.1">
    <property type="nucleotide sequence ID" value="XM_020582217.1"/>
</dbReference>
<accession>D3BTG9</accession>
<dbReference type="EMBL" id="ADBJ01000056">
    <property type="protein sequence ID" value="EFA75386.1"/>
    <property type="molecule type" value="Genomic_DNA"/>
</dbReference>
<evidence type="ECO:0000256" key="9">
    <source>
        <dbReference type="SAM" id="MobiDB-lite"/>
    </source>
</evidence>
<evidence type="ECO:0000313" key="13">
    <source>
        <dbReference type="EMBL" id="EFA75386.1"/>
    </source>
</evidence>
<feature type="transmembrane region" description="Helical" evidence="10">
    <location>
        <begin position="379"/>
        <end position="400"/>
    </location>
</feature>
<dbReference type="NCBIfam" id="TIGR01297">
    <property type="entry name" value="CDF"/>
    <property type="match status" value="1"/>
</dbReference>
<dbReference type="STRING" id="670386.D3BTG9"/>
<evidence type="ECO:0000259" key="11">
    <source>
        <dbReference type="Pfam" id="PF01545"/>
    </source>
</evidence>
<dbReference type="InterPro" id="IPR027470">
    <property type="entry name" value="Cation_efflux_CTD"/>
</dbReference>
<feature type="region of interest" description="Disordered" evidence="9">
    <location>
        <begin position="1"/>
        <end position="139"/>
    </location>
</feature>
<feature type="domain" description="Cation efflux protein transmembrane" evidence="11">
    <location>
        <begin position="157"/>
        <end position="408"/>
    </location>
</feature>
<dbReference type="OMA" id="NGLHTWS"/>
<feature type="transmembrane region" description="Helical" evidence="10">
    <location>
        <begin position="196"/>
        <end position="216"/>
    </location>
</feature>
<proteinExistence type="inferred from homology"/>
<feature type="compositionally biased region" description="Basic residues" evidence="9">
    <location>
        <begin position="23"/>
        <end position="40"/>
    </location>
</feature>
<evidence type="ECO:0000256" key="1">
    <source>
        <dbReference type="ARBA" id="ARBA00004141"/>
    </source>
</evidence>
<keyword evidence="14" id="KW-1185">Reference proteome</keyword>
<evidence type="ECO:0000256" key="10">
    <source>
        <dbReference type="SAM" id="Phobius"/>
    </source>
</evidence>
<feature type="transmembrane region" description="Helical" evidence="10">
    <location>
        <begin position="350"/>
        <end position="373"/>
    </location>
</feature>
<evidence type="ECO:0000256" key="5">
    <source>
        <dbReference type="ARBA" id="ARBA00022906"/>
    </source>
</evidence>
<dbReference type="InterPro" id="IPR036837">
    <property type="entry name" value="Cation_efflux_CTD_sf"/>
</dbReference>
<dbReference type="GO" id="GO:0005385">
    <property type="term" value="F:zinc ion transmembrane transporter activity"/>
    <property type="evidence" value="ECO:0007669"/>
    <property type="project" value="TreeGrafter"/>
</dbReference>
<feature type="transmembrane region" description="Helical" evidence="10">
    <location>
        <begin position="272"/>
        <end position="293"/>
    </location>
</feature>
<dbReference type="GO" id="GO:0005886">
    <property type="term" value="C:plasma membrane"/>
    <property type="evidence" value="ECO:0007669"/>
    <property type="project" value="TreeGrafter"/>
</dbReference>
<keyword evidence="5" id="KW-0864">Zinc transport</keyword>
<evidence type="ECO:0000259" key="12">
    <source>
        <dbReference type="Pfam" id="PF16916"/>
    </source>
</evidence>
<dbReference type="InParanoid" id="D3BTG9"/>
<dbReference type="InterPro" id="IPR002524">
    <property type="entry name" value="Cation_efflux"/>
</dbReference>
<keyword evidence="8 10" id="KW-0472">Membrane</keyword>
<dbReference type="SUPFAM" id="SSF161111">
    <property type="entry name" value="Cation efflux protein transmembrane domain-like"/>
    <property type="match status" value="1"/>
</dbReference>
<feature type="compositionally biased region" description="Low complexity" evidence="9">
    <location>
        <begin position="1"/>
        <end position="14"/>
    </location>
</feature>
<name>D3BTG9_HETP5</name>
<organism evidence="13 14">
    <name type="scientific">Heterostelium pallidum (strain ATCC 26659 / Pp 5 / PN500)</name>
    <name type="common">Cellular slime mold</name>
    <name type="synonym">Polysphondylium pallidum</name>
    <dbReference type="NCBI Taxonomy" id="670386"/>
    <lineage>
        <taxon>Eukaryota</taxon>
        <taxon>Amoebozoa</taxon>
        <taxon>Evosea</taxon>
        <taxon>Eumycetozoa</taxon>
        <taxon>Dictyostelia</taxon>
        <taxon>Acytosteliales</taxon>
        <taxon>Acytosteliaceae</taxon>
        <taxon>Heterostelium</taxon>
    </lineage>
</organism>
<evidence type="ECO:0000256" key="3">
    <source>
        <dbReference type="ARBA" id="ARBA00022448"/>
    </source>
</evidence>
<sequence length="514" mass="55973">MENESDNLLNNDALVDNHDHGGHGHSHGGKDKKHKHKHGHSHEGTVSDAVVGNSTSEAHGHSHDHGAHGHSHDSPASQENSSKKKSHGHSHDHEHNYEHDHDHNHNDHDHDHEHNHEHDHEHGHSHESPSSPSSRGLLSGLDTLKELDKKKKARYALTVCLVLTTVFMVGEVVGGYMANSLAIMTDAAHLLTDIGAMFLSSSLLIQYSFIFPSLFAMWISTHPPTSSLSFGFHRAEILGALASVLMIWALTGVLLYEAVQRITHPPEVDGKVMFIIASCGLAINIIDAIILHFGAGGHGHSHGGGGHSHGGGGHSHAKKKKRVATEEIDIEMGGEVKEHKEEMNINVYSAYIHVIGDCVQSIGVMIAALIIWIKPEWKIADPITTFIFSIIVLFTTIRLLKQSLGVLMEGVPSDVSVADVNSDLSELPGVTEVHDLHIWSITIGKPALSVHLTIADGVDSDDTLKSACRLLKSTYNIEHTTIQIERQAGDNSTALCNDPCPPPKQKTLKRQNSH</sequence>
<dbReference type="InterPro" id="IPR050681">
    <property type="entry name" value="CDF/SLC30A"/>
</dbReference>
<evidence type="ECO:0000256" key="8">
    <source>
        <dbReference type="ARBA" id="ARBA00023136"/>
    </source>
</evidence>
<dbReference type="SUPFAM" id="SSF160240">
    <property type="entry name" value="Cation efflux protein cytoplasmic domain-like"/>
    <property type="match status" value="1"/>
</dbReference>
<comment type="subcellular location">
    <subcellularLocation>
        <location evidence="1">Membrane</location>
        <topology evidence="1">Multi-pass membrane protein</topology>
    </subcellularLocation>
</comment>
<dbReference type="FunCoup" id="D3BTG9">
    <property type="interactions" value="3"/>
</dbReference>
<protein>
    <submittedName>
        <fullName evidence="13">Putative zinc transporter</fullName>
    </submittedName>
</protein>
<dbReference type="GeneID" id="31366931"/>
<keyword evidence="6 10" id="KW-1133">Transmembrane helix</keyword>
<feature type="compositionally biased region" description="Basic and acidic residues" evidence="9">
    <location>
        <begin position="89"/>
        <end position="127"/>
    </location>
</feature>
<evidence type="ECO:0000256" key="7">
    <source>
        <dbReference type="ARBA" id="ARBA00023065"/>
    </source>
</evidence>
<keyword evidence="5" id="KW-0862">Zinc</keyword>
<evidence type="ECO:0000256" key="2">
    <source>
        <dbReference type="ARBA" id="ARBA00008873"/>
    </source>
</evidence>
<dbReference type="InterPro" id="IPR027469">
    <property type="entry name" value="Cation_efflux_TMD_sf"/>
</dbReference>
<feature type="compositionally biased region" description="Basic and acidic residues" evidence="9">
    <location>
        <begin position="58"/>
        <end position="73"/>
    </location>
</feature>
<comment type="similarity">
    <text evidence="2">Belongs to the cation diffusion facilitator (CDF) transporter (TC 2.A.4) family. SLC30A subfamily.</text>
</comment>
<dbReference type="AlphaFoldDB" id="D3BTG9"/>
<dbReference type="InterPro" id="IPR058533">
    <property type="entry name" value="Cation_efflux_TM"/>
</dbReference>
<dbReference type="PANTHER" id="PTHR11562:SF17">
    <property type="entry name" value="RE54080P-RELATED"/>
    <property type="match status" value="1"/>
</dbReference>
<dbReference type="Pfam" id="PF16916">
    <property type="entry name" value="ZT_dimer"/>
    <property type="match status" value="1"/>
</dbReference>
<keyword evidence="7" id="KW-0406">Ion transport</keyword>
<feature type="transmembrane region" description="Helical" evidence="10">
    <location>
        <begin position="155"/>
        <end position="176"/>
    </location>
</feature>
<keyword evidence="4 10" id="KW-0812">Transmembrane</keyword>
<evidence type="ECO:0000313" key="14">
    <source>
        <dbReference type="Proteomes" id="UP000001396"/>
    </source>
</evidence>
<dbReference type="PANTHER" id="PTHR11562">
    <property type="entry name" value="CATION EFFLUX PROTEIN/ ZINC TRANSPORTER"/>
    <property type="match status" value="1"/>
</dbReference>
<feature type="region of interest" description="Disordered" evidence="9">
    <location>
        <begin position="491"/>
        <end position="514"/>
    </location>
</feature>
<dbReference type="Pfam" id="PF01545">
    <property type="entry name" value="Cation_efflux"/>
    <property type="match status" value="1"/>
</dbReference>
<comment type="caution">
    <text evidence="13">The sequence shown here is derived from an EMBL/GenBank/DDBJ whole genome shotgun (WGS) entry which is preliminary data.</text>
</comment>
<feature type="transmembrane region" description="Helical" evidence="10">
    <location>
        <begin position="237"/>
        <end position="256"/>
    </location>
</feature>
<evidence type="ECO:0000256" key="4">
    <source>
        <dbReference type="ARBA" id="ARBA00022692"/>
    </source>
</evidence>